<keyword evidence="4" id="KW-1185">Reference proteome</keyword>
<dbReference type="GO" id="GO:0016787">
    <property type="term" value="F:hydrolase activity"/>
    <property type="evidence" value="ECO:0007669"/>
    <property type="project" value="UniProtKB-KW"/>
</dbReference>
<name>A0A399SJR8_9BACT</name>
<dbReference type="InterPro" id="IPR050300">
    <property type="entry name" value="GDXG_lipolytic_enzyme"/>
</dbReference>
<dbReference type="InterPro" id="IPR029058">
    <property type="entry name" value="AB_hydrolase_fold"/>
</dbReference>
<organism evidence="3 4">
    <name type="scientific">Pontibacter oryzae</name>
    <dbReference type="NCBI Taxonomy" id="2304593"/>
    <lineage>
        <taxon>Bacteria</taxon>
        <taxon>Pseudomonadati</taxon>
        <taxon>Bacteroidota</taxon>
        <taxon>Cytophagia</taxon>
        <taxon>Cytophagales</taxon>
        <taxon>Hymenobacteraceae</taxon>
        <taxon>Pontibacter</taxon>
    </lineage>
</organism>
<dbReference type="SUPFAM" id="SSF53474">
    <property type="entry name" value="alpha/beta-Hydrolases"/>
    <property type="match status" value="1"/>
</dbReference>
<proteinExistence type="predicted"/>
<evidence type="ECO:0000313" key="3">
    <source>
        <dbReference type="EMBL" id="RIJ42402.1"/>
    </source>
</evidence>
<dbReference type="PANTHER" id="PTHR48081">
    <property type="entry name" value="AB HYDROLASE SUPERFAMILY PROTEIN C4A8.06C"/>
    <property type="match status" value="1"/>
</dbReference>
<keyword evidence="1 3" id="KW-0378">Hydrolase</keyword>
<comment type="caution">
    <text evidence="3">The sequence shown here is derived from an EMBL/GenBank/DDBJ whole genome shotgun (WGS) entry which is preliminary data.</text>
</comment>
<feature type="domain" description="BD-FAE-like" evidence="2">
    <location>
        <begin position="44"/>
        <end position="244"/>
    </location>
</feature>
<dbReference type="InterPro" id="IPR049492">
    <property type="entry name" value="BD-FAE-like_dom"/>
</dbReference>
<reference evidence="4" key="1">
    <citation type="submission" date="2018-08" db="EMBL/GenBank/DDBJ databases">
        <title>Mucilaginibacter sp. MYSH2.</title>
        <authorList>
            <person name="Seo T."/>
        </authorList>
    </citation>
    <scope>NUCLEOTIDE SEQUENCE [LARGE SCALE GENOMIC DNA]</scope>
    <source>
        <strain evidence="4">KIRAN</strain>
    </source>
</reference>
<dbReference type="OrthoDB" id="9809549at2"/>
<evidence type="ECO:0000256" key="1">
    <source>
        <dbReference type="ARBA" id="ARBA00022801"/>
    </source>
</evidence>
<protein>
    <submittedName>
        <fullName evidence="3">Alpha/beta hydrolase</fullName>
    </submittedName>
</protein>
<evidence type="ECO:0000313" key="4">
    <source>
        <dbReference type="Proteomes" id="UP000266005"/>
    </source>
</evidence>
<dbReference type="Proteomes" id="UP000266005">
    <property type="component" value="Unassembled WGS sequence"/>
</dbReference>
<gene>
    <name evidence="3" type="ORF">D1627_00580</name>
</gene>
<accession>A0A399SJR8</accession>
<dbReference type="Pfam" id="PF20434">
    <property type="entry name" value="BD-FAE"/>
    <property type="match status" value="1"/>
</dbReference>
<sequence length="284" mass="30475">MFHVSSAQNQTYQPLTWQDIAALPIPTPDHTIKYGTDSLQFGELRLPKQGKGPFPVVVVVHGGCWLSAYNLNYMSHVSAALTEAGYATWNIEFRRVGDTGGGWPGTFQDVALATDFVRELAKKHPVDAKNVAVIGHSAGGHLALWLANREHISASSPLYTKKPLKLKGAIALAGIPDLATYGTQQGSCNEAVPQLMGGTAAEYPERYAQVSPHQMRLGAVPSRLVQGAKDPIVPVSQAENFAKKATAASADSDVILLPEAGHFDLVAPQAPFWPQILQTVTSVF</sequence>
<dbReference type="AlphaFoldDB" id="A0A399SJR8"/>
<dbReference type="EMBL" id="QWGE01000001">
    <property type="protein sequence ID" value="RIJ42402.1"/>
    <property type="molecule type" value="Genomic_DNA"/>
</dbReference>
<dbReference type="Gene3D" id="3.40.50.1820">
    <property type="entry name" value="alpha/beta hydrolase"/>
    <property type="match status" value="1"/>
</dbReference>
<evidence type="ECO:0000259" key="2">
    <source>
        <dbReference type="Pfam" id="PF20434"/>
    </source>
</evidence>